<evidence type="ECO:0000313" key="3">
    <source>
        <dbReference type="Proteomes" id="UP000429785"/>
    </source>
</evidence>
<dbReference type="Proteomes" id="UP000429785">
    <property type="component" value="Unassembled WGS sequence"/>
</dbReference>
<evidence type="ECO:0000313" key="2">
    <source>
        <dbReference type="EMBL" id="KAB7529555.1"/>
    </source>
</evidence>
<evidence type="ECO:0000256" key="1">
    <source>
        <dbReference type="SAM" id="SignalP"/>
    </source>
</evidence>
<name>A0A6I1DWM8_9FLAO</name>
<gene>
    <name evidence="2" type="ORF">F8C76_17235</name>
</gene>
<dbReference type="RefSeq" id="WP_152132796.1">
    <property type="nucleotide sequence ID" value="NZ_WELG01000002.1"/>
</dbReference>
<comment type="caution">
    <text evidence="2">The sequence shown here is derived from an EMBL/GenBank/DDBJ whole genome shotgun (WGS) entry which is preliminary data.</text>
</comment>
<proteinExistence type="predicted"/>
<dbReference type="OrthoDB" id="9808953at2"/>
<accession>A0A6I1DWM8</accession>
<keyword evidence="1" id="KW-0732">Signal</keyword>
<organism evidence="2 3">
    <name type="scientific">Flagellimonas olearia</name>
    <dbReference type="NCBI Taxonomy" id="552546"/>
    <lineage>
        <taxon>Bacteria</taxon>
        <taxon>Pseudomonadati</taxon>
        <taxon>Bacteroidota</taxon>
        <taxon>Flavobacteriia</taxon>
        <taxon>Flavobacteriales</taxon>
        <taxon>Flavobacteriaceae</taxon>
        <taxon>Flagellimonas</taxon>
    </lineage>
</organism>
<dbReference type="EMBL" id="WELG01000002">
    <property type="protein sequence ID" value="KAB7529555.1"/>
    <property type="molecule type" value="Genomic_DNA"/>
</dbReference>
<feature type="signal peptide" evidence="1">
    <location>
        <begin position="1"/>
        <end position="19"/>
    </location>
</feature>
<dbReference type="AlphaFoldDB" id="A0A6I1DWM8"/>
<protein>
    <submittedName>
        <fullName evidence="2">Uncharacterized protein</fullName>
    </submittedName>
</protein>
<sequence>MKKSVLFLFLLLVTGIAFSQTTVTLQDQCDCEVLSGTDVSSPGALVPSGADTGDIYVNTNTGTIYFWDGNSWELTATDDQQLTGFTFNDATNTLTLTLENGGSVNVDLSSLSDSFTDTNTTIVSFGIDGTNTNLVITDSDTNTYAVSLADIAALIDTDNQTLSEVLSEGNSAGTSITNVTDPTNAQDAATKNYVDSQITANAADGSETIVNAGTDISVSGSGTSGDPYIVNSTFTEVDGSVTNEVNTRFEVSGANLEIEDGNGTLQVPLANLGSDDQTLSEVLSEGNSAGTSITNVTDPTNAQDAATKNYVDSQITANAADGSETIVNAGTDISVSGSGTSGDPYIVNSTFTEVDGSITNEVNTRFEVSGANLEIEDGNGTLQVPLANLGSDDQTLSEVLSEGNSAGTSITNVTDPTNAQDAATKNYVDSQITANAADGSETIVNGGTDISVSGSGTSGDPYVVNSTFTEVDGSITNEVNTRFEVSGANLEIEDGNGTLQVPLADIGSDDQTLSEVLSEGNSAGTSITNVTDPTNAQDAATKNYVDSQITANAADGSETIVNAGTDISVSGSGTSGDPYIVNSTFTEVDGSVTNEVNTRFEVSGANLEIEDGNGTLQVPLANLGSDDQTLSEVLSEGNSAGTSITNVTDPTNAQDAATKNYVDSQITANAADGSETIVNAGTDISVSGSGTSGDPYVVNSTFAEVDGSITNEIQDLASVLGEGNSAGTSITNVTDPTNAQDAATKNYVDSQITANAADGSETIVNAGTDISVSGSGTSGDPYIVNSTFTEVDGSITNEVNTRFEVSGANLEIEDSNGTLQVALADINIDQTASDVDLDTSVDSDGDGSSETTVEGAIQAMSPIVSKAARIFYPPSIAVDASTNGIGRTINLYDQYVAQFGTPAVASLGAPAAIPTYAATDLYYYVTYADPAVFDNMSIDASGELTYDIVGQPSDYNALINVVFVVK</sequence>
<feature type="chain" id="PRO_5026112636" evidence="1">
    <location>
        <begin position="20"/>
        <end position="966"/>
    </location>
</feature>
<reference evidence="2 3" key="1">
    <citation type="submission" date="2019-10" db="EMBL/GenBank/DDBJ databases">
        <title>Muricauda olearia CL-SS4 JCM15563 genome.</title>
        <authorList>
            <person name="Liu L."/>
        </authorList>
    </citation>
    <scope>NUCLEOTIDE SEQUENCE [LARGE SCALE GENOMIC DNA]</scope>
    <source>
        <strain evidence="2 3">CL-SS4</strain>
    </source>
</reference>